<feature type="compositionally biased region" description="Low complexity" evidence="1">
    <location>
        <begin position="193"/>
        <end position="204"/>
    </location>
</feature>
<name>A0ABP0SHR2_9DINO</name>
<dbReference type="Gene3D" id="3.30.420.10">
    <property type="entry name" value="Ribonuclease H-like superfamily/Ribonuclease H"/>
    <property type="match status" value="1"/>
</dbReference>
<evidence type="ECO:0000259" key="2">
    <source>
        <dbReference type="PROSITE" id="PS50994"/>
    </source>
</evidence>
<gene>
    <name evidence="3" type="ORF">CCMP2556_LOCUS51880</name>
</gene>
<feature type="region of interest" description="Disordered" evidence="1">
    <location>
        <begin position="894"/>
        <end position="939"/>
    </location>
</feature>
<evidence type="ECO:0000256" key="1">
    <source>
        <dbReference type="SAM" id="MobiDB-lite"/>
    </source>
</evidence>
<feature type="compositionally biased region" description="Polar residues" evidence="1">
    <location>
        <begin position="214"/>
        <end position="227"/>
    </location>
</feature>
<feature type="compositionally biased region" description="Polar residues" evidence="1">
    <location>
        <begin position="907"/>
        <end position="917"/>
    </location>
</feature>
<feature type="compositionally biased region" description="Basic and acidic residues" evidence="1">
    <location>
        <begin position="775"/>
        <end position="792"/>
    </location>
</feature>
<evidence type="ECO:0000313" key="4">
    <source>
        <dbReference type="Proteomes" id="UP001642484"/>
    </source>
</evidence>
<reference evidence="3 4" key="1">
    <citation type="submission" date="2024-02" db="EMBL/GenBank/DDBJ databases">
        <authorList>
            <person name="Chen Y."/>
            <person name="Shah S."/>
            <person name="Dougan E. K."/>
            <person name="Thang M."/>
            <person name="Chan C."/>
        </authorList>
    </citation>
    <scope>NUCLEOTIDE SEQUENCE [LARGE SCALE GENOMIC DNA]</scope>
</reference>
<keyword evidence="4" id="KW-1185">Reference proteome</keyword>
<feature type="region of interest" description="Disordered" evidence="1">
    <location>
        <begin position="193"/>
        <end position="230"/>
    </location>
</feature>
<feature type="compositionally biased region" description="Pro residues" evidence="1">
    <location>
        <begin position="1619"/>
        <end position="1632"/>
    </location>
</feature>
<organism evidence="3 4">
    <name type="scientific">Durusdinium trenchii</name>
    <dbReference type="NCBI Taxonomy" id="1381693"/>
    <lineage>
        <taxon>Eukaryota</taxon>
        <taxon>Sar</taxon>
        <taxon>Alveolata</taxon>
        <taxon>Dinophyceae</taxon>
        <taxon>Suessiales</taxon>
        <taxon>Symbiodiniaceae</taxon>
        <taxon>Durusdinium</taxon>
    </lineage>
</organism>
<accession>A0ABP0SHR2</accession>
<dbReference type="InterPro" id="IPR012337">
    <property type="entry name" value="RNaseH-like_sf"/>
</dbReference>
<evidence type="ECO:0000313" key="3">
    <source>
        <dbReference type="EMBL" id="CAK9111843.1"/>
    </source>
</evidence>
<feature type="region of interest" description="Disordered" evidence="1">
    <location>
        <begin position="2082"/>
        <end position="2103"/>
    </location>
</feature>
<sequence length="2103" mass="237771">MTDKGDYQVPSWDGTARTWRRYTREVSWYFRATPVSKRRYVATKLLAKLSGAARLLAMSWSDMFLDEYNGTRTLLQRLAASPLVRQSIPNASAICAQYFDFRRGHNEPMTSFLVRESLGFAEFVESLVRLAEEKKGVKHEEGNFGLPDEEYEYDADSTSYGDWNRWYDDWATWPEDTQEDAAPNAEDFNPNVAAAAESGSPSGAYHRVPHEPASSPSRRSAGVQPSFTAGEPEELSELSFADSFVLGVLRGFRLLQAAGLSAEERRDILSATRGSLEFEHVNKALQTLWDEQFTGARTSSSPMTSGHQHFQELHMTEELEGENDWAWDAFYASPDPWRDWGEGGDWADGYAAETQEEKTEADDPEVKEAQKAEQMAEALATEAHRTWADAQRQTAALRRDRGFGQNPPMTGKGRGPCFVCGGPHLSRECPDRRHPSWKGQKGKGKMSYFSEYDPDMFFYEDYMMGKKGKKGKSHHWLEAQAWSKGKNPKRKGKGLSTRPPVNAYSAEHHFLGGMELQTQEHDAFSSERMQPSHGLLDCGATASAGPQLAVEQLISTILQHDHQARVEISAECPYFRFGNGRWGQALYRATITSNVSGNDREFKLFALPNPKEATLDSSSLVPILVGMDHLSGARSAMSIDFLTGLALDSYEEDPKVYRLEKNKKGHPRVTVHENMEHHTLETNCLQFMPLEFFTSFVDNYVDEQCIQTSSRRLLQLHAHARQLQLPGKPPQPSVLMSESHHLVMTEKEVDTMWDIRQEHLDLVESTTGSPKGKARPFDPERKVGLDSRDPRASPDQWPCFGERNPGTPHANPHGQWIHCTVCNLRLSYMPRQGSHGQNTKMDAPAMTLRMLTEVKKLMNSAPPSAEICLAMQKKIDAEEVLTTLVKKKLLDHATQRDLDRKRYSPPQRKTGNSSSPESWDMVPSTAATPKKSHPESDLEKDLKAYLQDGEMKELMSMATKLMMMVATMVTSMTSMAADFLMDGRDGVWEIACSPHSWLSQACDQQGLNPRRINLSSGYDLYRRETWEHLRVLRQRHRPRRLWFSLPCTKWCRWSSLNYASPERQELLASYRRRERRMLWQAVRFIEESIIEDPYMDIFFEWPYPCVGWQEPALQHLASFLESHGRDWLPCRIDGCVFGLRERDGEGDFLRKQWMVRTTSPHFHKKFRARVCPGGHAHSYIQGIETAKSAYYPWRLVKSIAMAWRQELISDRNHRLLFATEDVPAMMTLEEELFAAEEQHWGLPALQDQDSSSALHPAEPQPTELELKQWEARLDHFHRAAGHPTSRNLARLVKDSGSPAWKVQAALEHKCQTCQSLKLGSKSSGQVPPAATHSLCKAWEAIGLDTAEWTIPGQRQECKFLLMIDLATKLRVAVLLKVYPELSMQAESADEVIRALSMAWLAQYPKPKMIVADNAKSFISNRFHEFMMEQNILLRFPPEKEPWSHGIVEAAIQDVKHVATAIQTESMENKPEVTLALTTSALNSTEYTAGFSSHQWAFGAKFSISDEDVRLWRAVDPALDFVNVSQARLAAEEIARRSRARRVLSKLTNTTVKQPLRSYKPTELVMVPGPEDRELPDLPPEPDGTTYAPIRRAIGKSTLRPEDYKKVHRSSPIGQEAQKPPRPPKYLPDPVPLPEGANSSSSRTPPLKVSDDEYYPTSAEEDGPVNEYEDKKQTAPPLDNTADEPDYKKVRFEGDKKATSTVDEPDYKKLKRNEYDLKWLELLHEEAEHEITHNDIFNVLEGYDGESLALWPSVVRDVYGPGSDVHTIDLKDGTFKIVSEQEAYIESLPDIDIDPERLRLQGPLSPKEVGACRTALGGLQWLAIQSQPLLTARCNLLLSEITTAGTLEHAREIQRMIQEVRNQSTKREFFALDNTPCWNDIVFIAMGDQAHANRSKGGSTGGLVLLAAPAACLDGSSHRMMLLAWRTWKLKRRAIGSNDSEIQSILEAEDVGFRARLLWAEVHGASFDVKELRGIDLVEKMEAVARLVRGVLCTDSRGGYDAVEVNESPLLGLSNLRSALQAFQLRDNLKRTGCELRWLASDYDLADALTKKKEDSRHSMLRYLTTWTWAIAYDPSFTSAKKNKKVGRGALESLGRKPLTSAKG</sequence>
<protein>
    <recommendedName>
        <fullName evidence="2">Integrase catalytic domain-containing protein</fullName>
    </recommendedName>
</protein>
<feature type="region of interest" description="Disordered" evidence="1">
    <location>
        <begin position="762"/>
        <end position="797"/>
    </location>
</feature>
<proteinExistence type="predicted"/>
<dbReference type="SUPFAM" id="SSF53098">
    <property type="entry name" value="Ribonuclease H-like"/>
    <property type="match status" value="1"/>
</dbReference>
<dbReference type="PROSITE" id="PS50994">
    <property type="entry name" value="INTEGRASE"/>
    <property type="match status" value="1"/>
</dbReference>
<dbReference type="InterPro" id="IPR001584">
    <property type="entry name" value="Integrase_cat-core"/>
</dbReference>
<comment type="caution">
    <text evidence="3">The sequence shown here is derived from an EMBL/GenBank/DDBJ whole genome shotgun (WGS) entry which is preliminary data.</text>
</comment>
<feature type="region of interest" description="Disordered" evidence="1">
    <location>
        <begin position="1566"/>
        <end position="1702"/>
    </location>
</feature>
<feature type="domain" description="Integrase catalytic" evidence="2">
    <location>
        <begin position="1323"/>
        <end position="1508"/>
    </location>
</feature>
<dbReference type="Proteomes" id="UP001642484">
    <property type="component" value="Unassembled WGS sequence"/>
</dbReference>
<dbReference type="EMBL" id="CAXAMN010027609">
    <property type="protein sequence ID" value="CAK9111843.1"/>
    <property type="molecule type" value="Genomic_DNA"/>
</dbReference>
<feature type="compositionally biased region" description="Basic and acidic residues" evidence="1">
    <location>
        <begin position="1684"/>
        <end position="1697"/>
    </location>
</feature>
<dbReference type="InterPro" id="IPR036397">
    <property type="entry name" value="RNaseH_sf"/>
</dbReference>